<evidence type="ECO:0000256" key="4">
    <source>
        <dbReference type="ARBA" id="ARBA00022824"/>
    </source>
</evidence>
<organism evidence="10 11">
    <name type="scientific">Chaetomidium leptoderma</name>
    <dbReference type="NCBI Taxonomy" id="669021"/>
    <lineage>
        <taxon>Eukaryota</taxon>
        <taxon>Fungi</taxon>
        <taxon>Dikarya</taxon>
        <taxon>Ascomycota</taxon>
        <taxon>Pezizomycotina</taxon>
        <taxon>Sordariomycetes</taxon>
        <taxon>Sordariomycetidae</taxon>
        <taxon>Sordariales</taxon>
        <taxon>Chaetomiaceae</taxon>
        <taxon>Chaetomidium</taxon>
    </lineage>
</organism>
<evidence type="ECO:0000256" key="2">
    <source>
        <dbReference type="ARBA" id="ARBA00004240"/>
    </source>
</evidence>
<dbReference type="GO" id="GO:0005783">
    <property type="term" value="C:endoplasmic reticulum"/>
    <property type="evidence" value="ECO:0007669"/>
    <property type="project" value="UniProtKB-SubCell"/>
</dbReference>
<reference evidence="10" key="1">
    <citation type="journal article" date="2023" name="Mol. Phylogenet. Evol.">
        <title>Genome-scale phylogeny and comparative genomics of the fungal order Sordariales.</title>
        <authorList>
            <person name="Hensen N."/>
            <person name="Bonometti L."/>
            <person name="Westerberg I."/>
            <person name="Brannstrom I.O."/>
            <person name="Guillou S."/>
            <person name="Cros-Aarteil S."/>
            <person name="Calhoun S."/>
            <person name="Haridas S."/>
            <person name="Kuo A."/>
            <person name="Mondo S."/>
            <person name="Pangilinan J."/>
            <person name="Riley R."/>
            <person name="LaButti K."/>
            <person name="Andreopoulos B."/>
            <person name="Lipzen A."/>
            <person name="Chen C."/>
            <person name="Yan M."/>
            <person name="Daum C."/>
            <person name="Ng V."/>
            <person name="Clum A."/>
            <person name="Steindorff A."/>
            <person name="Ohm R.A."/>
            <person name="Martin F."/>
            <person name="Silar P."/>
            <person name="Natvig D.O."/>
            <person name="Lalanne C."/>
            <person name="Gautier V."/>
            <person name="Ament-Velasquez S.L."/>
            <person name="Kruys A."/>
            <person name="Hutchinson M.I."/>
            <person name="Powell A.J."/>
            <person name="Barry K."/>
            <person name="Miller A.N."/>
            <person name="Grigoriev I.V."/>
            <person name="Debuchy R."/>
            <person name="Gladieux P."/>
            <person name="Hiltunen Thoren M."/>
            <person name="Johannesson H."/>
        </authorList>
    </citation>
    <scope>NUCLEOTIDE SEQUENCE</scope>
    <source>
        <strain evidence="10">CBS 538.74</strain>
    </source>
</reference>
<dbReference type="Pfam" id="PF00400">
    <property type="entry name" value="WD40"/>
    <property type="match status" value="1"/>
</dbReference>
<dbReference type="InterPro" id="IPR029058">
    <property type="entry name" value="AB_hydrolase_fold"/>
</dbReference>
<accession>A0AAN6ZZT2</accession>
<comment type="subcellular location">
    <subcellularLocation>
        <location evidence="2">Endoplasmic reticulum</location>
    </subcellularLocation>
    <subcellularLocation>
        <location evidence="3">Membrane</location>
    </subcellularLocation>
    <subcellularLocation>
        <location evidence="1">Mitochondrion</location>
    </subcellularLocation>
</comment>
<dbReference type="SMART" id="SM00320">
    <property type="entry name" value="WD40"/>
    <property type="match status" value="2"/>
</dbReference>
<comment type="caution">
    <text evidence="10">The sequence shown here is derived from an EMBL/GenBank/DDBJ whole genome shotgun (WGS) entry which is preliminary data.</text>
</comment>
<evidence type="ECO:0008006" key="12">
    <source>
        <dbReference type="Google" id="ProtNLM"/>
    </source>
</evidence>
<dbReference type="InterPro" id="IPR015943">
    <property type="entry name" value="WD40/YVTN_repeat-like_dom_sf"/>
</dbReference>
<evidence type="ECO:0000259" key="8">
    <source>
        <dbReference type="Pfam" id="PF12697"/>
    </source>
</evidence>
<dbReference type="InterPro" id="IPR054471">
    <property type="entry name" value="GPIID_WHD"/>
</dbReference>
<evidence type="ECO:0000259" key="9">
    <source>
        <dbReference type="Pfam" id="PF22939"/>
    </source>
</evidence>
<feature type="region of interest" description="Disordered" evidence="7">
    <location>
        <begin position="1"/>
        <end position="20"/>
    </location>
</feature>
<dbReference type="GO" id="GO:0016020">
    <property type="term" value="C:membrane"/>
    <property type="evidence" value="ECO:0007669"/>
    <property type="project" value="UniProtKB-SubCell"/>
</dbReference>
<reference evidence="10" key="2">
    <citation type="submission" date="2023-05" db="EMBL/GenBank/DDBJ databases">
        <authorList>
            <consortium name="Lawrence Berkeley National Laboratory"/>
            <person name="Steindorff A."/>
            <person name="Hensen N."/>
            <person name="Bonometti L."/>
            <person name="Westerberg I."/>
            <person name="Brannstrom I.O."/>
            <person name="Guillou S."/>
            <person name="Cros-Aarteil S."/>
            <person name="Calhoun S."/>
            <person name="Haridas S."/>
            <person name="Kuo A."/>
            <person name="Mondo S."/>
            <person name="Pangilinan J."/>
            <person name="Riley R."/>
            <person name="Labutti K."/>
            <person name="Andreopoulos B."/>
            <person name="Lipzen A."/>
            <person name="Chen C."/>
            <person name="Yanf M."/>
            <person name="Daum C."/>
            <person name="Ng V."/>
            <person name="Clum A."/>
            <person name="Ohm R."/>
            <person name="Martin F."/>
            <person name="Silar P."/>
            <person name="Natvig D."/>
            <person name="Lalanne C."/>
            <person name="Gautier V."/>
            <person name="Ament-Velasquez S.L."/>
            <person name="Kruys A."/>
            <person name="Hutchinson M.I."/>
            <person name="Powell A.J."/>
            <person name="Barry K."/>
            <person name="Miller A.N."/>
            <person name="Grigoriev I.V."/>
            <person name="Debuchy R."/>
            <person name="Gladieux P."/>
            <person name="Thoren M.H."/>
            <person name="Johannesson H."/>
        </authorList>
    </citation>
    <scope>NUCLEOTIDE SEQUENCE</scope>
    <source>
        <strain evidence="10">CBS 538.74</strain>
    </source>
</reference>
<dbReference type="Proteomes" id="UP001302745">
    <property type="component" value="Unassembled WGS sequence"/>
</dbReference>
<keyword evidence="4" id="KW-0256">Endoplasmic reticulum</keyword>
<dbReference type="EMBL" id="MU856897">
    <property type="protein sequence ID" value="KAK4154986.1"/>
    <property type="molecule type" value="Genomic_DNA"/>
</dbReference>
<evidence type="ECO:0000256" key="5">
    <source>
        <dbReference type="ARBA" id="ARBA00023128"/>
    </source>
</evidence>
<dbReference type="SUPFAM" id="SSF53474">
    <property type="entry name" value="alpha/beta-Hydrolases"/>
    <property type="match status" value="1"/>
</dbReference>
<dbReference type="SUPFAM" id="SSF69322">
    <property type="entry name" value="Tricorn protease domain 2"/>
    <property type="match status" value="1"/>
</dbReference>
<keyword evidence="11" id="KW-1185">Reference proteome</keyword>
<evidence type="ECO:0000256" key="1">
    <source>
        <dbReference type="ARBA" id="ARBA00004173"/>
    </source>
</evidence>
<dbReference type="Pfam" id="PF22939">
    <property type="entry name" value="WHD_GPIID"/>
    <property type="match status" value="1"/>
</dbReference>
<dbReference type="InterPro" id="IPR052374">
    <property type="entry name" value="SERAC1"/>
</dbReference>
<evidence type="ECO:0000256" key="3">
    <source>
        <dbReference type="ARBA" id="ARBA00004370"/>
    </source>
</evidence>
<feature type="domain" description="AB hydrolase-1" evidence="8">
    <location>
        <begin position="67"/>
        <end position="218"/>
    </location>
</feature>
<keyword evidence="6" id="KW-0472">Membrane</keyword>
<dbReference type="GO" id="GO:0005739">
    <property type="term" value="C:mitochondrion"/>
    <property type="evidence" value="ECO:0007669"/>
    <property type="project" value="UniProtKB-SubCell"/>
</dbReference>
<gene>
    <name evidence="10" type="ORF">C8A00DRAFT_13901</name>
</gene>
<protein>
    <recommendedName>
        <fullName evidence="12">GPI inositol-deacylase</fullName>
    </recommendedName>
</protein>
<feature type="domain" description="GPI inositol-deacylase winged helix" evidence="9">
    <location>
        <begin position="354"/>
        <end position="441"/>
    </location>
</feature>
<dbReference type="Gene3D" id="3.40.50.1820">
    <property type="entry name" value="alpha/beta hydrolase"/>
    <property type="match status" value="1"/>
</dbReference>
<dbReference type="PANTHER" id="PTHR48182:SF2">
    <property type="entry name" value="PROTEIN SERAC1"/>
    <property type="match status" value="1"/>
</dbReference>
<evidence type="ECO:0000256" key="6">
    <source>
        <dbReference type="ARBA" id="ARBA00023136"/>
    </source>
</evidence>
<dbReference type="Pfam" id="PF12697">
    <property type="entry name" value="Abhydrolase_6"/>
    <property type="match status" value="1"/>
</dbReference>
<dbReference type="SUPFAM" id="SSF101908">
    <property type="entry name" value="Putative isomerase YbhE"/>
    <property type="match status" value="1"/>
</dbReference>
<feature type="compositionally biased region" description="Polar residues" evidence="7">
    <location>
        <begin position="1"/>
        <end position="10"/>
    </location>
</feature>
<evidence type="ECO:0000256" key="7">
    <source>
        <dbReference type="SAM" id="MobiDB-lite"/>
    </source>
</evidence>
<dbReference type="InterPro" id="IPR000073">
    <property type="entry name" value="AB_hydrolase_1"/>
</dbReference>
<sequence>MESLECTTGGATPAASTRRSTARSFISRSISLNWRGKEDALEPKGPGPLGLTTLSAPIPEQPPVADIVFVHGLNGGSSSTWSKGNNPDCFWPRRWLPEEDGFRDVRIHTFGYPAAVDRGSVLNIRDIAQSLLAAVHDSPLMNQGRQPPLIFVAHSMGGLVVKQAYLLGCQHPELKSVADRVFSILFLATPHQGAVIAQVLSRLTAIIGVRPFVEDLFPQSRTVQSLSEDFPLVCGHLQLFSFYETRPMSVGVKKTLIVEKSSAVMNLPNERRTFLEADHRNVAMYSTREDPSYVSVKNALATILAAQRDICRSQIQPEAAAASEEDRDTQALGRFLDSTDTPSNMDAVYSDILARMEMTRFGNETAKAILTWATYAFRPLHLAEMQMAIEMDIDDEIIDVQSVILKCCGSLLYVDQHGIVQFVHSTAREFFIRGGLQSKLVLTKSDGHRRLAWVCLKALLQVSQKPARRARRLVSVSSVKPPDHKGTDALLTDYASKFLFKHLDHVEDNDEELLLMLSRFLGSNNLLRWIELTAANGDLRTVYDAAKTIKALLRRRARHPSPTGQDSALSQGNLEFLEKWGDDLAHLVPQFSERLRRSPKAIHHHIVPFCPPSSAIRQIFASPMRDFTVQGLSPGGWDDCLTTLRYAQGRSPLSMATASGYLAVGIESPEGRVLVHDDALFQELYSIQHGKPLECLAFAVSGRYLASAGGGTVRIWSPTNGLELAHFELKINARRQCMKFAEDDTILRIATSKNQLVEWDLESNTFLHDEPLSWESDLPERMEGREPILLVLSPVNNLLAVMYKGHDIVFWDCAEGRFYDTYEQKTGSVQIVGSHLQARGWSTVLAAVFSHAADANLFAATFDDGDLVVFDLDAGKPIAVNTEGAYNMELASSHDGRTLASVDKLGNLTLFNFRTLRLLYRVRLETDIMPHGLAFTSDDLRIIEIGKGQCRVWEPGVLCAGTSTYDHDVSLPVPIPIELGALRHHFKTRAAQEITAITCSHEFSVVFYAMGNGSIFGYDISGPAPEMELLFAPESHSDIIALHFDGPGKILAYGNRRDRFAARKVSRRRKNPQEPNAVWEVGSPLIDIQRSGDDLGMLKQILVSSRHERLLVSTAEDGTLWPMPQQVGGGESGGCIRQIKTSEHSIGPRWITCPCPRSPVDLLLGIDEAGQTIKVYDWATFNLLRAVPLLPGFDLSLDRFAPLSHPHYFATYATRTSEPESDIKEKQTAAILLWDFQDLEGAASSQPLAPRWQIVPSTLPSQVVHLIGAFGTRLVFYTADHWIASFELIPPGSIVAEDSFVRHFFLPNSWIGSMELCDMRFGISSEGEIIFDRRGELAVIKRGLEVTEDGSTFHPRQLSSKTRSLFGGRIPSREPGLSVARLQEQGGCDGS</sequence>
<name>A0AAN6ZZT2_9PEZI</name>
<dbReference type="InterPro" id="IPR001680">
    <property type="entry name" value="WD40_rpt"/>
</dbReference>
<dbReference type="PANTHER" id="PTHR48182">
    <property type="entry name" value="PROTEIN SERAC1"/>
    <property type="match status" value="1"/>
</dbReference>
<proteinExistence type="predicted"/>
<evidence type="ECO:0000313" key="11">
    <source>
        <dbReference type="Proteomes" id="UP001302745"/>
    </source>
</evidence>
<keyword evidence="5" id="KW-0496">Mitochondrion</keyword>
<evidence type="ECO:0000313" key="10">
    <source>
        <dbReference type="EMBL" id="KAK4154986.1"/>
    </source>
</evidence>
<dbReference type="Gene3D" id="2.130.10.10">
    <property type="entry name" value="YVTN repeat-like/Quinoprotein amine dehydrogenase"/>
    <property type="match status" value="2"/>
</dbReference>
<feature type="compositionally biased region" description="Low complexity" evidence="7">
    <location>
        <begin position="11"/>
        <end position="20"/>
    </location>
</feature>